<dbReference type="EMBL" id="CP004120">
    <property type="protein sequence ID" value="AGT43834.1"/>
    <property type="molecule type" value="Genomic_DNA"/>
</dbReference>
<dbReference type="KEGG" id="tped:TPE_1339"/>
<dbReference type="HOGENOM" id="CLU_908936_0_0_12"/>
<proteinExistence type="predicted"/>
<organism evidence="2 3">
    <name type="scientific">Treponema pedis str. T A4</name>
    <dbReference type="NCBI Taxonomy" id="1291379"/>
    <lineage>
        <taxon>Bacteria</taxon>
        <taxon>Pseudomonadati</taxon>
        <taxon>Spirochaetota</taxon>
        <taxon>Spirochaetia</taxon>
        <taxon>Spirochaetales</taxon>
        <taxon>Treponemataceae</taxon>
        <taxon>Treponema</taxon>
    </lineage>
</organism>
<reference evidence="2 3" key="1">
    <citation type="journal article" date="2013" name="PLoS ONE">
        <title>Genome-Wide Relatedness of Treponema pedis, from Gingiva and Necrotic Skin Lesions of Pigs, with the Human Oral Pathogen Treponema denticola.</title>
        <authorList>
            <person name="Svartstrom O."/>
            <person name="Mushtaq M."/>
            <person name="Pringle M."/>
            <person name="Segerman B."/>
        </authorList>
    </citation>
    <scope>NUCLEOTIDE SEQUENCE [LARGE SCALE GENOMIC DNA]</scope>
    <source>
        <strain evidence="2">T A4</strain>
    </source>
</reference>
<feature type="region of interest" description="Disordered" evidence="1">
    <location>
        <begin position="1"/>
        <end position="20"/>
    </location>
</feature>
<accession>S6A8H4</accession>
<evidence type="ECO:0000313" key="3">
    <source>
        <dbReference type="Proteomes" id="UP000015620"/>
    </source>
</evidence>
<keyword evidence="3" id="KW-1185">Reference proteome</keyword>
<dbReference type="STRING" id="1291379.TPE_1339"/>
<protein>
    <submittedName>
        <fullName evidence="2">Uncharacterized protein</fullName>
    </submittedName>
</protein>
<sequence length="306" mass="35418">MDLYDSGGTAESIREQKPFPPKEYADDFDYEVMVTAYAQAFWEIGFMSEDIIAEVKRVIEAGACVKSWTEEGGAKTGKARQKELDKLWGKINSPNPKIRKRKKYKKITDFFFEINDVLTFHTSGGDHFALILLDIYRYRNMCDYRFAITDYRDSLPPAVEQIRKCKILGHKFMSEDFISDTMIGMFNKTALNNLEGFADMMKNIEKTLQDKAGKESDCRIGLNLIEISHKDLKTFYDKFDIIGKLGIDESKKHFGSSNHISDFEKLSNHFDNLEHHIKAFNKSDTAALTNTKEEWFDMEMLINNRI</sequence>
<name>S6A8H4_9SPIR</name>
<dbReference type="Proteomes" id="UP000015620">
    <property type="component" value="Chromosome"/>
</dbReference>
<dbReference type="PATRIC" id="fig|1291379.3.peg.1331"/>
<evidence type="ECO:0000313" key="2">
    <source>
        <dbReference type="EMBL" id="AGT43834.1"/>
    </source>
</evidence>
<gene>
    <name evidence="2" type="ORF">TPE_1339</name>
</gene>
<dbReference type="AlphaFoldDB" id="S6A8H4"/>
<evidence type="ECO:0000256" key="1">
    <source>
        <dbReference type="SAM" id="MobiDB-lite"/>
    </source>
</evidence>